<accession>A0A078ANX7</accession>
<proteinExistence type="predicted"/>
<evidence type="ECO:0000313" key="2">
    <source>
        <dbReference type="Proteomes" id="UP000039865"/>
    </source>
</evidence>
<sequence>MARNTSLAGLFFKNQGKMMLESMPTIEECEYTDDMEETGSYNKNAKFIQEQSSLNRKLNQNVCIAWSHILKKILQGQLSVNLINLILSYFVKMTYVLYLKDIVT</sequence>
<dbReference type="Proteomes" id="UP000039865">
    <property type="component" value="Unassembled WGS sequence"/>
</dbReference>
<reference evidence="1 2" key="1">
    <citation type="submission" date="2014-06" db="EMBL/GenBank/DDBJ databases">
        <authorList>
            <person name="Swart Estienne"/>
        </authorList>
    </citation>
    <scope>NUCLEOTIDE SEQUENCE [LARGE SCALE GENOMIC DNA]</scope>
    <source>
        <strain evidence="1 2">130c</strain>
    </source>
</reference>
<keyword evidence="2" id="KW-1185">Reference proteome</keyword>
<gene>
    <name evidence="1" type="primary">Contig7502.g8015</name>
    <name evidence="1" type="ORF">STYLEM_11696</name>
</gene>
<organism evidence="1 2">
    <name type="scientific">Stylonychia lemnae</name>
    <name type="common">Ciliate</name>
    <dbReference type="NCBI Taxonomy" id="5949"/>
    <lineage>
        <taxon>Eukaryota</taxon>
        <taxon>Sar</taxon>
        <taxon>Alveolata</taxon>
        <taxon>Ciliophora</taxon>
        <taxon>Intramacronucleata</taxon>
        <taxon>Spirotrichea</taxon>
        <taxon>Stichotrichia</taxon>
        <taxon>Sporadotrichida</taxon>
        <taxon>Oxytrichidae</taxon>
        <taxon>Stylonychinae</taxon>
        <taxon>Stylonychia</taxon>
    </lineage>
</organism>
<name>A0A078ANX7_STYLE</name>
<dbReference type="InParanoid" id="A0A078ANX7"/>
<dbReference type="AlphaFoldDB" id="A0A078ANX7"/>
<protein>
    <submittedName>
        <fullName evidence="1">Uncharacterized protein</fullName>
    </submittedName>
</protein>
<evidence type="ECO:0000313" key="1">
    <source>
        <dbReference type="EMBL" id="CDW82663.1"/>
    </source>
</evidence>
<dbReference type="EMBL" id="CCKQ01011123">
    <property type="protein sequence ID" value="CDW82663.1"/>
    <property type="molecule type" value="Genomic_DNA"/>
</dbReference>